<dbReference type="GO" id="GO:0005125">
    <property type="term" value="F:cytokine activity"/>
    <property type="evidence" value="ECO:0007669"/>
    <property type="project" value="UniProtKB-KW"/>
</dbReference>
<dbReference type="PANTHER" id="PTHR12015">
    <property type="entry name" value="SMALL INDUCIBLE CYTOKINE A"/>
    <property type="match status" value="1"/>
</dbReference>
<dbReference type="SMART" id="SM00199">
    <property type="entry name" value="SCY"/>
    <property type="match status" value="1"/>
</dbReference>
<dbReference type="Proteomes" id="UP001557470">
    <property type="component" value="Unassembled WGS sequence"/>
</dbReference>
<dbReference type="SUPFAM" id="SSF54117">
    <property type="entry name" value="Interleukin 8-like chemokines"/>
    <property type="match status" value="1"/>
</dbReference>
<dbReference type="Gene3D" id="2.40.50.40">
    <property type="match status" value="1"/>
</dbReference>
<evidence type="ECO:0000256" key="2">
    <source>
        <dbReference type="SAM" id="SignalP"/>
    </source>
</evidence>
<dbReference type="InterPro" id="IPR039809">
    <property type="entry name" value="Chemokine_b/g/d"/>
</dbReference>
<reference evidence="4 5" key="1">
    <citation type="submission" date="2024-06" db="EMBL/GenBank/DDBJ databases">
        <authorList>
            <person name="Pan Q."/>
            <person name="Wen M."/>
            <person name="Jouanno E."/>
            <person name="Zahm M."/>
            <person name="Klopp C."/>
            <person name="Cabau C."/>
            <person name="Louis A."/>
            <person name="Berthelot C."/>
            <person name="Parey E."/>
            <person name="Roest Crollius H."/>
            <person name="Montfort J."/>
            <person name="Robinson-Rechavi M."/>
            <person name="Bouchez O."/>
            <person name="Lampietro C."/>
            <person name="Lopez Roques C."/>
            <person name="Donnadieu C."/>
            <person name="Postlethwait J."/>
            <person name="Bobe J."/>
            <person name="Verreycken H."/>
            <person name="Guiguen Y."/>
        </authorList>
    </citation>
    <scope>NUCLEOTIDE SEQUENCE [LARGE SCALE GENOMIC DNA]</scope>
    <source>
        <strain evidence="4">Up_M1</strain>
        <tissue evidence="4">Testis</tissue>
    </source>
</reference>
<dbReference type="AlphaFoldDB" id="A0ABD0WSR2"/>
<dbReference type="EMBL" id="JAGEUA010000005">
    <property type="protein sequence ID" value="KAL0979854.1"/>
    <property type="molecule type" value="Genomic_DNA"/>
</dbReference>
<name>A0ABD0WSR2_UMBPY</name>
<proteinExistence type="predicted"/>
<keyword evidence="5" id="KW-1185">Reference proteome</keyword>
<evidence type="ECO:0000256" key="1">
    <source>
        <dbReference type="ARBA" id="ARBA00022514"/>
    </source>
</evidence>
<protein>
    <recommendedName>
        <fullName evidence="3">Chemokine interleukin-8-like domain-containing protein</fullName>
    </recommendedName>
</protein>
<dbReference type="GO" id="GO:0005615">
    <property type="term" value="C:extracellular space"/>
    <property type="evidence" value="ECO:0007669"/>
    <property type="project" value="UniProtKB-KW"/>
</dbReference>
<keyword evidence="2" id="KW-0732">Signal</keyword>
<accession>A0ABD0WSR2</accession>
<feature type="domain" description="Chemokine interleukin-8-like" evidence="3">
    <location>
        <begin position="26"/>
        <end position="89"/>
    </location>
</feature>
<feature type="chain" id="PRO_5044807573" description="Chemokine interleukin-8-like domain-containing protein" evidence="2">
    <location>
        <begin position="24"/>
        <end position="94"/>
    </location>
</feature>
<keyword evidence="1" id="KW-0202">Cytokine</keyword>
<dbReference type="InterPro" id="IPR001811">
    <property type="entry name" value="Chemokine_IL8-like_dom"/>
</dbReference>
<gene>
    <name evidence="4" type="ORF">UPYG_G00190700</name>
</gene>
<sequence>MSPRVAALLFILTVCLACKQASSEVPIDCCLVTTDKRFPRSFKITSHFLQTADMGCDIAAAVFITKSGARLCTPHPTESKWVADYIKRLEQRGQ</sequence>
<organism evidence="4 5">
    <name type="scientific">Umbra pygmaea</name>
    <name type="common">Eastern mudminnow</name>
    <dbReference type="NCBI Taxonomy" id="75934"/>
    <lineage>
        <taxon>Eukaryota</taxon>
        <taxon>Metazoa</taxon>
        <taxon>Chordata</taxon>
        <taxon>Craniata</taxon>
        <taxon>Vertebrata</taxon>
        <taxon>Euteleostomi</taxon>
        <taxon>Actinopterygii</taxon>
        <taxon>Neopterygii</taxon>
        <taxon>Teleostei</taxon>
        <taxon>Protacanthopterygii</taxon>
        <taxon>Esociformes</taxon>
        <taxon>Umbridae</taxon>
        <taxon>Umbra</taxon>
    </lineage>
</organism>
<evidence type="ECO:0000259" key="3">
    <source>
        <dbReference type="SMART" id="SM00199"/>
    </source>
</evidence>
<comment type="caution">
    <text evidence="4">The sequence shown here is derived from an EMBL/GenBank/DDBJ whole genome shotgun (WGS) entry which is preliminary data.</text>
</comment>
<evidence type="ECO:0000313" key="5">
    <source>
        <dbReference type="Proteomes" id="UP001557470"/>
    </source>
</evidence>
<feature type="signal peptide" evidence="2">
    <location>
        <begin position="1"/>
        <end position="23"/>
    </location>
</feature>
<dbReference type="InterPro" id="IPR036048">
    <property type="entry name" value="Interleukin_8-like_sf"/>
</dbReference>
<evidence type="ECO:0000313" key="4">
    <source>
        <dbReference type="EMBL" id="KAL0979854.1"/>
    </source>
</evidence>
<dbReference type="Pfam" id="PF00048">
    <property type="entry name" value="IL8"/>
    <property type="match status" value="1"/>
</dbReference>